<organism evidence="1">
    <name type="scientific">Rhizophora mucronata</name>
    <name type="common">Asiatic mangrove</name>
    <dbReference type="NCBI Taxonomy" id="61149"/>
    <lineage>
        <taxon>Eukaryota</taxon>
        <taxon>Viridiplantae</taxon>
        <taxon>Streptophyta</taxon>
        <taxon>Embryophyta</taxon>
        <taxon>Tracheophyta</taxon>
        <taxon>Spermatophyta</taxon>
        <taxon>Magnoliopsida</taxon>
        <taxon>eudicotyledons</taxon>
        <taxon>Gunneridae</taxon>
        <taxon>Pentapetalae</taxon>
        <taxon>rosids</taxon>
        <taxon>fabids</taxon>
        <taxon>Malpighiales</taxon>
        <taxon>Rhizophoraceae</taxon>
        <taxon>Rhizophora</taxon>
    </lineage>
</organism>
<accession>A0A2P2Q907</accession>
<sequence length="30" mass="3488">MRMLCIVMSGLKPFLITWTHKLSAMSIFMT</sequence>
<dbReference type="EMBL" id="GGEC01082994">
    <property type="protein sequence ID" value="MBX63478.1"/>
    <property type="molecule type" value="Transcribed_RNA"/>
</dbReference>
<reference evidence="1" key="1">
    <citation type="submission" date="2018-02" db="EMBL/GenBank/DDBJ databases">
        <title>Rhizophora mucronata_Transcriptome.</title>
        <authorList>
            <person name="Meera S.P."/>
            <person name="Sreeshan A."/>
            <person name="Augustine A."/>
        </authorList>
    </citation>
    <scope>NUCLEOTIDE SEQUENCE</scope>
    <source>
        <tissue evidence="1">Leaf</tissue>
    </source>
</reference>
<dbReference type="AlphaFoldDB" id="A0A2P2Q907"/>
<evidence type="ECO:0000313" key="1">
    <source>
        <dbReference type="EMBL" id="MBX63478.1"/>
    </source>
</evidence>
<protein>
    <submittedName>
        <fullName evidence="1">Uncharacterized protein</fullName>
    </submittedName>
</protein>
<name>A0A2P2Q907_RHIMU</name>
<proteinExistence type="predicted"/>